<evidence type="ECO:0000256" key="6">
    <source>
        <dbReference type="ARBA" id="ARBA00022968"/>
    </source>
</evidence>
<evidence type="ECO:0000313" key="13">
    <source>
        <dbReference type="EMBL" id="CAL4148893.1"/>
    </source>
</evidence>
<comment type="function">
    <text evidence="10">Glycosyltransferase which elongates the O-linked glucose attached to EGF-like repeats in the extracellular domain of Notch proteins by catalyzing the addition of xylose.</text>
</comment>
<dbReference type="Gene3D" id="3.90.550.10">
    <property type="entry name" value="Spore Coat Polysaccharide Biosynthesis Protein SpsA, Chain A"/>
    <property type="match status" value="1"/>
</dbReference>
<dbReference type="GO" id="GO:0016020">
    <property type="term" value="C:membrane"/>
    <property type="evidence" value="ECO:0007669"/>
    <property type="project" value="UniProtKB-SubCell"/>
</dbReference>
<evidence type="ECO:0000256" key="11">
    <source>
        <dbReference type="ARBA" id="ARBA00038854"/>
    </source>
</evidence>
<evidence type="ECO:0000256" key="5">
    <source>
        <dbReference type="ARBA" id="ARBA00022692"/>
    </source>
</evidence>
<comment type="subcellular location">
    <subcellularLocation>
        <location evidence="1">Membrane</location>
        <topology evidence="1">Single-pass type II membrane protein</topology>
    </subcellularLocation>
</comment>
<evidence type="ECO:0000256" key="7">
    <source>
        <dbReference type="ARBA" id="ARBA00022989"/>
    </source>
</evidence>
<comment type="caution">
    <text evidence="13">The sequence shown here is derived from an EMBL/GenBank/DDBJ whole genome shotgun (WGS) entry which is preliminary data.</text>
</comment>
<keyword evidence="4" id="KW-0808">Transferase</keyword>
<evidence type="ECO:0000256" key="10">
    <source>
        <dbReference type="ARBA" id="ARBA00037301"/>
    </source>
</evidence>
<keyword evidence="8" id="KW-0472">Membrane</keyword>
<dbReference type="EMBL" id="CAXKWB010036700">
    <property type="protein sequence ID" value="CAL4148893.1"/>
    <property type="molecule type" value="Genomic_DNA"/>
</dbReference>
<dbReference type="AlphaFoldDB" id="A0AAV2RWY0"/>
<evidence type="ECO:0000256" key="1">
    <source>
        <dbReference type="ARBA" id="ARBA00004606"/>
    </source>
</evidence>
<evidence type="ECO:0000256" key="3">
    <source>
        <dbReference type="ARBA" id="ARBA00022676"/>
    </source>
</evidence>
<evidence type="ECO:0000256" key="8">
    <source>
        <dbReference type="ARBA" id="ARBA00023136"/>
    </source>
</evidence>
<evidence type="ECO:0000313" key="14">
    <source>
        <dbReference type="Proteomes" id="UP001497623"/>
    </source>
</evidence>
<feature type="non-terminal residue" evidence="13">
    <location>
        <position position="1"/>
    </location>
</feature>
<evidence type="ECO:0000256" key="2">
    <source>
        <dbReference type="ARBA" id="ARBA00006351"/>
    </source>
</evidence>
<dbReference type="GO" id="GO:0140563">
    <property type="term" value="F:UDP-D-xylose:beta-D-glucoside alpha-1,3-D-xylosyltransferase activity"/>
    <property type="evidence" value="ECO:0007669"/>
    <property type="project" value="UniProtKB-EC"/>
</dbReference>
<keyword evidence="9" id="KW-0325">Glycoprotein</keyword>
<evidence type="ECO:0000256" key="4">
    <source>
        <dbReference type="ARBA" id="ARBA00022679"/>
    </source>
</evidence>
<dbReference type="Proteomes" id="UP001497623">
    <property type="component" value="Unassembled WGS sequence"/>
</dbReference>
<gene>
    <name evidence="13" type="ORF">MNOR_LOCUS30302</name>
</gene>
<reference evidence="13 14" key="1">
    <citation type="submission" date="2024-05" db="EMBL/GenBank/DDBJ databases">
        <authorList>
            <person name="Wallberg A."/>
        </authorList>
    </citation>
    <scope>NUCLEOTIDE SEQUENCE [LARGE SCALE GENOMIC DNA]</scope>
</reference>
<sequence>RYPPESDAFRKIFKSCATFPLMLPAQLQHVDSAVYIDTDTIFLHPPEDIWKEFDNFNHEESAGLSRDGFNYLAFLNEASVPSPGVTGFNSGVMLMNLTRLRSFPGGGFTYVTKHLFRKYNGKLRFGDQDILNIFFFQNPRLLYELGCEWNYARHMCYSGRNSCLEAAKHGASIVHGSGGAFRRNQTYTEVFGAWEEYELGTPIQTLVTKIQERLARHKALAPKRLCIKIDDIEYIFTKQLSLYTD</sequence>
<organism evidence="13 14">
    <name type="scientific">Meganyctiphanes norvegica</name>
    <name type="common">Northern krill</name>
    <name type="synonym">Thysanopoda norvegica</name>
    <dbReference type="NCBI Taxonomy" id="48144"/>
    <lineage>
        <taxon>Eukaryota</taxon>
        <taxon>Metazoa</taxon>
        <taxon>Ecdysozoa</taxon>
        <taxon>Arthropoda</taxon>
        <taxon>Crustacea</taxon>
        <taxon>Multicrustacea</taxon>
        <taxon>Malacostraca</taxon>
        <taxon>Eumalacostraca</taxon>
        <taxon>Eucarida</taxon>
        <taxon>Euphausiacea</taxon>
        <taxon>Euphausiidae</taxon>
        <taxon>Meganyctiphanes</taxon>
    </lineage>
</organism>
<keyword evidence="7" id="KW-1133">Transmembrane helix</keyword>
<dbReference type="GO" id="GO:0016266">
    <property type="term" value="P:protein O-linked glycosylation via N-acetyl-galactosamine"/>
    <property type="evidence" value="ECO:0007669"/>
    <property type="project" value="TreeGrafter"/>
</dbReference>
<keyword evidence="5" id="KW-0812">Transmembrane</keyword>
<dbReference type="InterPro" id="IPR051993">
    <property type="entry name" value="Glycosyltransferase_8"/>
</dbReference>
<keyword evidence="6" id="KW-0735">Signal-anchor</keyword>
<evidence type="ECO:0000256" key="12">
    <source>
        <dbReference type="ARBA" id="ARBA00049181"/>
    </source>
</evidence>
<dbReference type="SUPFAM" id="SSF53448">
    <property type="entry name" value="Nucleotide-diphospho-sugar transferases"/>
    <property type="match status" value="1"/>
</dbReference>
<comment type="catalytic activity">
    <reaction evidence="12">
        <text>3-O-(beta-D-glucosyl)-L-seryl-[EGF-like domain protein] + UDP-alpha-D-xylose = 3-O-[alpha-D-xylosyl-(1-&gt;3)-beta-D-glucosyl]-L-seryl-[EGF-like domain protein] + UDP + H(+)</text>
        <dbReference type="Rhea" id="RHEA:56064"/>
        <dbReference type="Rhea" id="RHEA-COMP:14610"/>
        <dbReference type="Rhea" id="RHEA-COMP:14611"/>
        <dbReference type="ChEBI" id="CHEBI:15378"/>
        <dbReference type="ChEBI" id="CHEBI:57632"/>
        <dbReference type="ChEBI" id="CHEBI:58223"/>
        <dbReference type="ChEBI" id="CHEBI:140575"/>
        <dbReference type="ChEBI" id="CHEBI:140576"/>
        <dbReference type="EC" id="2.4.2.42"/>
    </reaction>
</comment>
<comment type="similarity">
    <text evidence="2">Belongs to the glycosyltransferase 8 family.</text>
</comment>
<dbReference type="PANTHER" id="PTHR46012">
    <property type="entry name" value="IP22168P"/>
    <property type="match status" value="1"/>
</dbReference>
<dbReference type="PANTHER" id="PTHR46012:SF2">
    <property type="entry name" value="IP22168P"/>
    <property type="match status" value="1"/>
</dbReference>
<accession>A0AAV2RWY0</accession>
<proteinExistence type="inferred from homology"/>
<dbReference type="Pfam" id="PF01501">
    <property type="entry name" value="Glyco_transf_8"/>
    <property type="match status" value="1"/>
</dbReference>
<dbReference type="InterPro" id="IPR029044">
    <property type="entry name" value="Nucleotide-diphossugar_trans"/>
</dbReference>
<name>A0AAV2RWY0_MEGNR</name>
<evidence type="ECO:0000256" key="9">
    <source>
        <dbReference type="ARBA" id="ARBA00023180"/>
    </source>
</evidence>
<keyword evidence="14" id="KW-1185">Reference proteome</keyword>
<keyword evidence="3" id="KW-0328">Glycosyltransferase</keyword>
<dbReference type="EC" id="2.4.2.42" evidence="11"/>
<protein>
    <recommendedName>
        <fullName evidence="11">UDP-D-xylose:beta-D-glucoside alpha-1,3-D-xylosyltransferase</fullName>
        <ecNumber evidence="11">2.4.2.42</ecNumber>
    </recommendedName>
</protein>
<dbReference type="InterPro" id="IPR002495">
    <property type="entry name" value="Glyco_trans_8"/>
</dbReference>